<evidence type="ECO:0000313" key="4">
    <source>
        <dbReference type="EMBL" id="KPQ34131.1"/>
    </source>
</evidence>
<reference evidence="4 5" key="1">
    <citation type="submission" date="2015-09" db="EMBL/GenBank/DDBJ databases">
        <title>Identification and resolution of microdiversity through metagenomic sequencing of parallel consortia.</title>
        <authorList>
            <person name="Nelson W.C."/>
            <person name="Romine M.F."/>
            <person name="Lindemann S.R."/>
        </authorList>
    </citation>
    <scope>NUCLEOTIDE SEQUENCE [LARGE SCALE GENOMIC DNA]</scope>
    <source>
        <strain evidence="4">Ana</strain>
    </source>
</reference>
<dbReference type="PROSITE" id="PS51462">
    <property type="entry name" value="NUDIX"/>
    <property type="match status" value="1"/>
</dbReference>
<dbReference type="SUPFAM" id="SSF55811">
    <property type="entry name" value="Nudix"/>
    <property type="match status" value="1"/>
</dbReference>
<keyword evidence="2" id="KW-0378">Hydrolase</keyword>
<feature type="domain" description="Nudix hydrolase" evidence="3">
    <location>
        <begin position="42"/>
        <end position="173"/>
    </location>
</feature>
<sequence length="181" mass="20015">MPLGQEPAELIRQKLFYAARKFDFDVSELRLPNGSVGDWACIVHPGGAMAVPVTDDGLFVLVRQYRFAMKGRLLEFPAGTVEAHERPLSTIQREIQEETGYKASTWKVLGEFPNAPGYSDEIIYAYLATGLAKLTEAPERDEDEDIEVVLMSADELEQAILSGEPVDAKTIAAFYMAKASL</sequence>
<dbReference type="GO" id="GO:0019693">
    <property type="term" value="P:ribose phosphate metabolic process"/>
    <property type="evidence" value="ECO:0007669"/>
    <property type="project" value="TreeGrafter"/>
</dbReference>
<comment type="cofactor">
    <cofactor evidence="1">
        <name>Mg(2+)</name>
        <dbReference type="ChEBI" id="CHEBI:18420"/>
    </cofactor>
</comment>
<dbReference type="InterPro" id="IPR000086">
    <property type="entry name" value="NUDIX_hydrolase_dom"/>
</dbReference>
<dbReference type="CDD" id="cd03424">
    <property type="entry name" value="NUDIX_ADPRase_Nudt5_UGPPase_Nudt14"/>
    <property type="match status" value="1"/>
</dbReference>
<dbReference type="EMBL" id="LJZR01000023">
    <property type="protein sequence ID" value="KPQ34131.1"/>
    <property type="molecule type" value="Genomic_DNA"/>
</dbReference>
<evidence type="ECO:0000256" key="1">
    <source>
        <dbReference type="ARBA" id="ARBA00001946"/>
    </source>
</evidence>
<dbReference type="InterPro" id="IPR020084">
    <property type="entry name" value="NUDIX_hydrolase_CS"/>
</dbReference>
<dbReference type="PROSITE" id="PS00893">
    <property type="entry name" value="NUDIX_BOX"/>
    <property type="match status" value="1"/>
</dbReference>
<evidence type="ECO:0000256" key="2">
    <source>
        <dbReference type="ARBA" id="ARBA00022801"/>
    </source>
</evidence>
<dbReference type="Proteomes" id="UP000050465">
    <property type="component" value="Unassembled WGS sequence"/>
</dbReference>
<dbReference type="AlphaFoldDB" id="A0A0P8BYW0"/>
<dbReference type="PATRIC" id="fig|1666911.3.peg.915"/>
<dbReference type="PANTHER" id="PTHR11839:SF18">
    <property type="entry name" value="NUDIX HYDROLASE DOMAIN-CONTAINING PROTEIN"/>
    <property type="match status" value="1"/>
</dbReference>
<evidence type="ECO:0000259" key="3">
    <source>
        <dbReference type="PROSITE" id="PS51462"/>
    </source>
</evidence>
<dbReference type="Gene3D" id="3.90.79.10">
    <property type="entry name" value="Nucleoside Triphosphate Pyrophosphohydrolase"/>
    <property type="match status" value="1"/>
</dbReference>
<name>A0A0P8BYW0_9CYAN</name>
<proteinExistence type="predicted"/>
<dbReference type="Pfam" id="PF00293">
    <property type="entry name" value="NUDIX"/>
    <property type="match status" value="1"/>
</dbReference>
<dbReference type="GO" id="GO:0016787">
    <property type="term" value="F:hydrolase activity"/>
    <property type="evidence" value="ECO:0007669"/>
    <property type="project" value="UniProtKB-KW"/>
</dbReference>
<comment type="caution">
    <text evidence="4">The sequence shown here is derived from an EMBL/GenBank/DDBJ whole genome shotgun (WGS) entry which is preliminary data.</text>
</comment>
<dbReference type="GO" id="GO:0005829">
    <property type="term" value="C:cytosol"/>
    <property type="evidence" value="ECO:0007669"/>
    <property type="project" value="TreeGrafter"/>
</dbReference>
<gene>
    <name evidence="4" type="primary">nudF</name>
    <name evidence="4" type="ORF">HLUCCA11_16200</name>
</gene>
<accession>A0A0P8BYW0</accession>
<dbReference type="InterPro" id="IPR015797">
    <property type="entry name" value="NUDIX_hydrolase-like_dom_sf"/>
</dbReference>
<dbReference type="STRING" id="1666911.HLUCCA11_16200"/>
<dbReference type="GO" id="GO:0006753">
    <property type="term" value="P:nucleoside phosphate metabolic process"/>
    <property type="evidence" value="ECO:0007669"/>
    <property type="project" value="TreeGrafter"/>
</dbReference>
<organism evidence="4 5">
    <name type="scientific">Phormidesmis priestleyi Ana</name>
    <dbReference type="NCBI Taxonomy" id="1666911"/>
    <lineage>
        <taxon>Bacteria</taxon>
        <taxon>Bacillati</taxon>
        <taxon>Cyanobacteriota</taxon>
        <taxon>Cyanophyceae</taxon>
        <taxon>Leptolyngbyales</taxon>
        <taxon>Leptolyngbyaceae</taxon>
        <taxon>Phormidesmis</taxon>
    </lineage>
</organism>
<protein>
    <submittedName>
        <fullName evidence="4">ADP-ribose pyrophosphatase NudF</fullName>
    </submittedName>
</protein>
<dbReference type="PANTHER" id="PTHR11839">
    <property type="entry name" value="UDP/ADP-SUGAR PYROPHOSPHATASE"/>
    <property type="match status" value="1"/>
</dbReference>
<evidence type="ECO:0000313" key="5">
    <source>
        <dbReference type="Proteomes" id="UP000050465"/>
    </source>
</evidence>